<dbReference type="AlphaFoldDB" id="A0AA38RB54"/>
<dbReference type="GO" id="GO:0016020">
    <property type="term" value="C:membrane"/>
    <property type="evidence" value="ECO:0007669"/>
    <property type="project" value="InterPro"/>
</dbReference>
<dbReference type="SUPFAM" id="SSF48652">
    <property type="entry name" value="Tetraspanin"/>
    <property type="match status" value="1"/>
</dbReference>
<feature type="transmembrane region" description="Helical" evidence="1">
    <location>
        <begin position="76"/>
        <end position="97"/>
    </location>
</feature>
<accession>A0AA38RB54</accession>
<gene>
    <name evidence="2" type="ORF">NKR19_g7142</name>
</gene>
<sequence>MASLPLVYGAVSLLLLGVAIYEHATATTLFLPLSPASTIPTIILPILSFINTLFLNARSRSHPAHPQSSQNILPPALQILQTVITTILATIFLSYTIPSPARQCLLSTRWQALWTAHDAAAIRRIQDTLDCCGLNSVRDRAWPFPSKDRPGPGCAAQFGRAGSCAGPWTGAVRTAGWVEFGVVVGVGVLQVS</sequence>
<organism evidence="2 3">
    <name type="scientific">Coniochaeta hoffmannii</name>
    <dbReference type="NCBI Taxonomy" id="91930"/>
    <lineage>
        <taxon>Eukaryota</taxon>
        <taxon>Fungi</taxon>
        <taxon>Dikarya</taxon>
        <taxon>Ascomycota</taxon>
        <taxon>Pezizomycotina</taxon>
        <taxon>Sordariomycetes</taxon>
        <taxon>Sordariomycetidae</taxon>
        <taxon>Coniochaetales</taxon>
        <taxon>Coniochaetaceae</taxon>
        <taxon>Coniochaeta</taxon>
    </lineage>
</organism>
<evidence type="ECO:0000256" key="1">
    <source>
        <dbReference type="SAM" id="Phobius"/>
    </source>
</evidence>
<keyword evidence="3" id="KW-1185">Reference proteome</keyword>
<dbReference type="InterPro" id="IPR008952">
    <property type="entry name" value="Tetraspanin_EC2_sf"/>
</dbReference>
<feature type="transmembrane region" description="Helical" evidence="1">
    <location>
        <begin position="29"/>
        <end position="55"/>
    </location>
</feature>
<keyword evidence="1" id="KW-0812">Transmembrane</keyword>
<protein>
    <recommendedName>
        <fullName evidence="4">Tetraspanin Tsp3</fullName>
    </recommendedName>
</protein>
<comment type="caution">
    <text evidence="2">The sequence shown here is derived from an EMBL/GenBank/DDBJ whole genome shotgun (WGS) entry which is preliminary data.</text>
</comment>
<dbReference type="Proteomes" id="UP001174691">
    <property type="component" value="Unassembled WGS sequence"/>
</dbReference>
<proteinExistence type="predicted"/>
<dbReference type="EMBL" id="JANBVN010000120">
    <property type="protein sequence ID" value="KAJ9142598.1"/>
    <property type="molecule type" value="Genomic_DNA"/>
</dbReference>
<keyword evidence="1" id="KW-1133">Transmembrane helix</keyword>
<evidence type="ECO:0008006" key="4">
    <source>
        <dbReference type="Google" id="ProtNLM"/>
    </source>
</evidence>
<keyword evidence="1" id="KW-0472">Membrane</keyword>
<evidence type="ECO:0000313" key="3">
    <source>
        <dbReference type="Proteomes" id="UP001174691"/>
    </source>
</evidence>
<reference evidence="2" key="1">
    <citation type="submission" date="2022-07" db="EMBL/GenBank/DDBJ databases">
        <title>Fungi with potential for degradation of polypropylene.</title>
        <authorList>
            <person name="Gostincar C."/>
        </authorList>
    </citation>
    <scope>NUCLEOTIDE SEQUENCE</scope>
    <source>
        <strain evidence="2">EXF-13287</strain>
    </source>
</reference>
<evidence type="ECO:0000313" key="2">
    <source>
        <dbReference type="EMBL" id="KAJ9142598.1"/>
    </source>
</evidence>
<name>A0AA38RB54_9PEZI</name>